<proteinExistence type="predicted"/>
<gene>
    <name evidence="2" type="ORF">MFU01_09200</name>
    <name evidence="3" type="ORF">SAMN05443572_102997</name>
</gene>
<accession>A0A511SX40</accession>
<dbReference type="Proteomes" id="UP000183760">
    <property type="component" value="Unassembled WGS sequence"/>
</dbReference>
<dbReference type="EMBL" id="FOIB01000002">
    <property type="protein sequence ID" value="SET64574.1"/>
    <property type="molecule type" value="Genomic_DNA"/>
</dbReference>
<evidence type="ECO:0000256" key="1">
    <source>
        <dbReference type="SAM" id="MobiDB-lite"/>
    </source>
</evidence>
<feature type="region of interest" description="Disordered" evidence="1">
    <location>
        <begin position="270"/>
        <end position="323"/>
    </location>
</feature>
<protein>
    <submittedName>
        <fullName evidence="2">Uncharacterized protein</fullName>
    </submittedName>
</protein>
<dbReference type="RefSeq" id="WP_074951354.1">
    <property type="nucleotide sequence ID" value="NZ_BJXR01000013.1"/>
</dbReference>
<keyword evidence="4" id="KW-1185">Reference proteome</keyword>
<evidence type="ECO:0000313" key="2">
    <source>
        <dbReference type="EMBL" id="GEN05883.1"/>
    </source>
</evidence>
<feature type="compositionally biased region" description="Basic and acidic residues" evidence="1">
    <location>
        <begin position="299"/>
        <end position="313"/>
    </location>
</feature>
<reference evidence="3 4" key="1">
    <citation type="submission" date="2016-10" db="EMBL/GenBank/DDBJ databases">
        <authorList>
            <person name="Varghese N."/>
            <person name="Submissions S."/>
        </authorList>
    </citation>
    <scope>NUCLEOTIDE SEQUENCE [LARGE SCALE GENOMIC DNA]</scope>
    <source>
        <strain evidence="3 4">DSM 16525</strain>
    </source>
</reference>
<name>A0A511SX40_MYXFU</name>
<sequence length="427" mass="47446">MGFFVSASGTLASRLIGVVLLVMLSGCRASYVQHTAKMRTLADEGRFDEALAELDTAARNEELELDPLLVAADRGGLLHRAGDWEGSSRVFVEASRLADEHEVVRLSEEFTGNIPWRMGALERQTLHTLNALNYLQLGRADEAAVEARLTSALNLQRHLMQRYDVQLEHHLLAIPIDEELRPYLVQSVIGLYVSGLAHEVAGNEESAFIDYLAAWRITRSAPRGAPSSMTHLEPCCSRRRGGWGVRSWRSWSDTSRRPWRRGLMEQGSWSSSWRRGSCHSGASSSARRASGSGARARARGSEGRCESRWMERAGRRRPSPRWRTSCCGEAMSERCSMRRGSPTSAPLLPGASVERMGIGKTIRRQARDADEGGPHPILALRLVTDLAPHLLRRLPERVQRDVVVVIADLLPQVLRFTLHPAQGPTAR</sequence>
<dbReference type="EMBL" id="BJXR01000013">
    <property type="protein sequence ID" value="GEN05883.1"/>
    <property type="molecule type" value="Genomic_DNA"/>
</dbReference>
<feature type="compositionally biased region" description="Low complexity" evidence="1">
    <location>
        <begin position="270"/>
        <end position="295"/>
    </location>
</feature>
<dbReference type="OrthoDB" id="5288415at2"/>
<dbReference type="STRING" id="1334629.MFUL124B02_36175"/>
<evidence type="ECO:0000313" key="3">
    <source>
        <dbReference type="EMBL" id="SET64574.1"/>
    </source>
</evidence>
<dbReference type="Proteomes" id="UP000321514">
    <property type="component" value="Unassembled WGS sequence"/>
</dbReference>
<organism evidence="2 5">
    <name type="scientific">Myxococcus fulvus</name>
    <dbReference type="NCBI Taxonomy" id="33"/>
    <lineage>
        <taxon>Bacteria</taxon>
        <taxon>Pseudomonadati</taxon>
        <taxon>Myxococcota</taxon>
        <taxon>Myxococcia</taxon>
        <taxon>Myxococcales</taxon>
        <taxon>Cystobacterineae</taxon>
        <taxon>Myxococcaceae</taxon>
        <taxon>Myxococcus</taxon>
    </lineage>
</organism>
<reference evidence="2 5" key="2">
    <citation type="submission" date="2019-07" db="EMBL/GenBank/DDBJ databases">
        <title>Whole genome shotgun sequence of Myxococcus fulvus NBRC 100333.</title>
        <authorList>
            <person name="Hosoyama A."/>
            <person name="Uohara A."/>
            <person name="Ohji S."/>
            <person name="Ichikawa N."/>
        </authorList>
    </citation>
    <scope>NUCLEOTIDE SEQUENCE [LARGE SCALE GENOMIC DNA]</scope>
    <source>
        <strain evidence="2 5">NBRC 100333</strain>
    </source>
</reference>
<comment type="caution">
    <text evidence="2">The sequence shown here is derived from an EMBL/GenBank/DDBJ whole genome shotgun (WGS) entry which is preliminary data.</text>
</comment>
<dbReference type="AlphaFoldDB" id="A0A511SX40"/>
<evidence type="ECO:0000313" key="4">
    <source>
        <dbReference type="Proteomes" id="UP000183760"/>
    </source>
</evidence>
<evidence type="ECO:0000313" key="5">
    <source>
        <dbReference type="Proteomes" id="UP000321514"/>
    </source>
</evidence>